<evidence type="ECO:0000256" key="3">
    <source>
        <dbReference type="ARBA" id="ARBA00023027"/>
    </source>
</evidence>
<dbReference type="EMBL" id="JAVRHK010000006">
    <property type="protein sequence ID" value="MDT0676845.1"/>
    <property type="molecule type" value="Genomic_DNA"/>
</dbReference>
<evidence type="ECO:0000313" key="7">
    <source>
        <dbReference type="EMBL" id="MDT0676845.1"/>
    </source>
</evidence>
<feature type="domain" description="D-isomer specific 2-hydroxyacid dehydrogenase NAD-binding" evidence="6">
    <location>
        <begin position="107"/>
        <end position="293"/>
    </location>
</feature>
<keyword evidence="3" id="KW-0520">NAD</keyword>
<sequence>MKVLAINGISEKGVQIFKKAGFEVLNKKVASEQLPDFINQNQVVAIITGSNTVIGKDFIDACPGLKIIGRGGSGFSNIDLKYAQNKDVTVVNTPFASVTAVAELVFAHLFSGIRFLHDANRNMPLEGDMRFKDLRKSYAGGRELRGKTLGIIGFGKIGQEVAKVALGLGMKVIASDETVREENIQLEFFGHQNISIPVKTEPLHQVIRQSDFITLHISAQKQKEPLIGEVEINAMKDGAGIINTSRGGIIDEDALLEALEKGKLAFAGLDAFKNEPSPGIKLLMNEKVSLSPRTGGITIETRERINVELAEKITAILQDEI</sequence>
<reference evidence="7 8" key="1">
    <citation type="submission" date="2023-09" db="EMBL/GenBank/DDBJ databases">
        <authorList>
            <person name="Rey-Velasco X."/>
        </authorList>
    </citation>
    <scope>NUCLEOTIDE SEQUENCE [LARGE SCALE GENOMIC DNA]</scope>
    <source>
        <strain evidence="7 8">F117</strain>
    </source>
</reference>
<dbReference type="Proteomes" id="UP001262582">
    <property type="component" value="Unassembled WGS sequence"/>
</dbReference>
<comment type="similarity">
    <text evidence="1 4">Belongs to the D-isomer specific 2-hydroxyacid dehydrogenase family.</text>
</comment>
<evidence type="ECO:0000259" key="5">
    <source>
        <dbReference type="Pfam" id="PF00389"/>
    </source>
</evidence>
<protein>
    <submittedName>
        <fullName evidence="7">NAD(P)-dependent oxidoreductase</fullName>
    </submittedName>
</protein>
<keyword evidence="2 4" id="KW-0560">Oxidoreductase</keyword>
<dbReference type="SUPFAM" id="SSF51735">
    <property type="entry name" value="NAD(P)-binding Rossmann-fold domains"/>
    <property type="match status" value="1"/>
</dbReference>
<dbReference type="InterPro" id="IPR036291">
    <property type="entry name" value="NAD(P)-bd_dom_sf"/>
</dbReference>
<dbReference type="PANTHER" id="PTHR43761">
    <property type="entry name" value="D-ISOMER SPECIFIC 2-HYDROXYACID DEHYDROGENASE FAMILY PROTEIN (AFU_ORTHOLOGUE AFUA_1G13630)"/>
    <property type="match status" value="1"/>
</dbReference>
<feature type="domain" description="D-isomer specific 2-hydroxyacid dehydrogenase catalytic" evidence="5">
    <location>
        <begin position="3"/>
        <end position="319"/>
    </location>
</feature>
<proteinExistence type="inferred from homology"/>
<dbReference type="InterPro" id="IPR006139">
    <property type="entry name" value="D-isomer_2_OHA_DH_cat_dom"/>
</dbReference>
<dbReference type="Pfam" id="PF00389">
    <property type="entry name" value="2-Hacid_dh"/>
    <property type="match status" value="1"/>
</dbReference>
<dbReference type="Pfam" id="PF02826">
    <property type="entry name" value="2-Hacid_dh_C"/>
    <property type="match status" value="1"/>
</dbReference>
<evidence type="ECO:0000256" key="4">
    <source>
        <dbReference type="RuleBase" id="RU003719"/>
    </source>
</evidence>
<dbReference type="PANTHER" id="PTHR43761:SF1">
    <property type="entry name" value="D-ISOMER SPECIFIC 2-HYDROXYACID DEHYDROGENASE CATALYTIC DOMAIN-CONTAINING PROTEIN-RELATED"/>
    <property type="match status" value="1"/>
</dbReference>
<comment type="caution">
    <text evidence="7">The sequence shown here is derived from an EMBL/GenBank/DDBJ whole genome shotgun (WGS) entry which is preliminary data.</text>
</comment>
<dbReference type="InterPro" id="IPR050418">
    <property type="entry name" value="D-iso_2-hydroxyacid_DH_PdxB"/>
</dbReference>
<dbReference type="Gene3D" id="3.40.50.720">
    <property type="entry name" value="NAD(P)-binding Rossmann-like Domain"/>
    <property type="match status" value="2"/>
</dbReference>
<name>A0ABU3D5N6_9FLAO</name>
<dbReference type="SUPFAM" id="SSF52283">
    <property type="entry name" value="Formate/glycerate dehydrogenase catalytic domain-like"/>
    <property type="match status" value="1"/>
</dbReference>
<dbReference type="RefSeq" id="WP_311503189.1">
    <property type="nucleotide sequence ID" value="NZ_JAVRHK010000006.1"/>
</dbReference>
<evidence type="ECO:0000313" key="8">
    <source>
        <dbReference type="Proteomes" id="UP001262582"/>
    </source>
</evidence>
<evidence type="ECO:0000256" key="2">
    <source>
        <dbReference type="ARBA" id="ARBA00023002"/>
    </source>
</evidence>
<keyword evidence="8" id="KW-1185">Reference proteome</keyword>
<organism evidence="7 8">
    <name type="scientific">Autumnicola musiva</name>
    <dbReference type="NCBI Taxonomy" id="3075589"/>
    <lineage>
        <taxon>Bacteria</taxon>
        <taxon>Pseudomonadati</taxon>
        <taxon>Bacteroidota</taxon>
        <taxon>Flavobacteriia</taxon>
        <taxon>Flavobacteriales</taxon>
        <taxon>Flavobacteriaceae</taxon>
        <taxon>Autumnicola</taxon>
    </lineage>
</organism>
<evidence type="ECO:0000259" key="6">
    <source>
        <dbReference type="Pfam" id="PF02826"/>
    </source>
</evidence>
<accession>A0ABU3D5N6</accession>
<evidence type="ECO:0000256" key="1">
    <source>
        <dbReference type="ARBA" id="ARBA00005854"/>
    </source>
</evidence>
<dbReference type="InterPro" id="IPR006140">
    <property type="entry name" value="D-isomer_DH_NAD-bd"/>
</dbReference>
<gene>
    <name evidence="7" type="ORF">RM539_09670</name>
</gene>